<dbReference type="SFLD" id="SFLDS00003">
    <property type="entry name" value="Haloacid_Dehalogenase"/>
    <property type="match status" value="1"/>
</dbReference>
<accession>A0ABV8MLF9</accession>
<dbReference type="Proteomes" id="UP001595791">
    <property type="component" value="Unassembled WGS sequence"/>
</dbReference>
<dbReference type="SFLD" id="SFLDG01129">
    <property type="entry name" value="C1.5:_HAD__Beta-PGM__Phosphata"/>
    <property type="match status" value="1"/>
</dbReference>
<evidence type="ECO:0000313" key="2">
    <source>
        <dbReference type="Proteomes" id="UP001595791"/>
    </source>
</evidence>
<dbReference type="Gene3D" id="3.40.50.1000">
    <property type="entry name" value="HAD superfamily/HAD-like"/>
    <property type="match status" value="1"/>
</dbReference>
<dbReference type="RefSeq" id="WP_378160447.1">
    <property type="nucleotide sequence ID" value="NZ_JBHSBU010000001.1"/>
</dbReference>
<protein>
    <submittedName>
        <fullName evidence="1">HAD family hydrolase</fullName>
    </submittedName>
</protein>
<sequence length="229" mass="24916">MKLDFPIAAVLFDMDGLMLDSERAVLRAWRQAAREHGHDFDDSVLHAMVGLHDRLCRAMLLERFGPDLPIDAIFARTEALYLGRIEAGIPLKPGLTELLDWLDAVRLPKAVATSSTRQRAQGNLRSSGLLPRFPVSVCGDEIEQPKPAPDIYLKAADLLGVAPAHCIVLEDSEPGVQAALAAGMTPIQIPDIKPPSTALRALGHRIVGSLGQAHSLLREAVWQRTCCLV</sequence>
<dbReference type="SUPFAM" id="SSF56784">
    <property type="entry name" value="HAD-like"/>
    <property type="match status" value="1"/>
</dbReference>
<keyword evidence="2" id="KW-1185">Reference proteome</keyword>
<comment type="caution">
    <text evidence="1">The sequence shown here is derived from an EMBL/GenBank/DDBJ whole genome shotgun (WGS) entry which is preliminary data.</text>
</comment>
<reference evidence="2" key="1">
    <citation type="journal article" date="2019" name="Int. J. Syst. Evol. Microbiol.">
        <title>The Global Catalogue of Microorganisms (GCM) 10K type strain sequencing project: providing services to taxonomists for standard genome sequencing and annotation.</title>
        <authorList>
            <consortium name="The Broad Institute Genomics Platform"/>
            <consortium name="The Broad Institute Genome Sequencing Center for Infectious Disease"/>
            <person name="Wu L."/>
            <person name="Ma J."/>
        </authorList>
    </citation>
    <scope>NUCLEOTIDE SEQUENCE [LARGE SCALE GENOMIC DNA]</scope>
    <source>
        <strain evidence="2">LMG 29894</strain>
    </source>
</reference>
<dbReference type="NCBIfam" id="TIGR01509">
    <property type="entry name" value="HAD-SF-IA-v3"/>
    <property type="match status" value="1"/>
</dbReference>
<dbReference type="Gene3D" id="1.10.150.240">
    <property type="entry name" value="Putative phosphatase, domain 2"/>
    <property type="match status" value="1"/>
</dbReference>
<dbReference type="CDD" id="cd07505">
    <property type="entry name" value="HAD_BPGM-like"/>
    <property type="match status" value="1"/>
</dbReference>
<dbReference type="InterPro" id="IPR006439">
    <property type="entry name" value="HAD-SF_hydro_IA"/>
</dbReference>
<dbReference type="SFLD" id="SFLDG01135">
    <property type="entry name" value="C1.5.6:_HAD__Beta-PGM__Phospha"/>
    <property type="match status" value="1"/>
</dbReference>
<keyword evidence="1" id="KW-0378">Hydrolase</keyword>
<dbReference type="PANTHER" id="PTHR18901:SF38">
    <property type="entry name" value="PSEUDOURIDINE-5'-PHOSPHATASE"/>
    <property type="match status" value="1"/>
</dbReference>
<gene>
    <name evidence="1" type="ORF">ACFOW7_01960</name>
</gene>
<dbReference type="PANTHER" id="PTHR18901">
    <property type="entry name" value="2-DEOXYGLUCOSE-6-PHOSPHATE PHOSPHATASE 2"/>
    <property type="match status" value="1"/>
</dbReference>
<dbReference type="GO" id="GO:0016787">
    <property type="term" value="F:hydrolase activity"/>
    <property type="evidence" value="ECO:0007669"/>
    <property type="project" value="UniProtKB-KW"/>
</dbReference>
<name>A0ABV8MLF9_9NEIS</name>
<dbReference type="Pfam" id="PF00702">
    <property type="entry name" value="Hydrolase"/>
    <property type="match status" value="1"/>
</dbReference>
<dbReference type="InterPro" id="IPR023214">
    <property type="entry name" value="HAD_sf"/>
</dbReference>
<dbReference type="EMBL" id="JBHSBU010000001">
    <property type="protein sequence ID" value="MFC4158114.1"/>
    <property type="molecule type" value="Genomic_DNA"/>
</dbReference>
<dbReference type="InterPro" id="IPR023198">
    <property type="entry name" value="PGP-like_dom2"/>
</dbReference>
<evidence type="ECO:0000313" key="1">
    <source>
        <dbReference type="EMBL" id="MFC4158114.1"/>
    </source>
</evidence>
<organism evidence="1 2">
    <name type="scientific">Chitinimonas lacunae</name>
    <dbReference type="NCBI Taxonomy" id="1963018"/>
    <lineage>
        <taxon>Bacteria</taxon>
        <taxon>Pseudomonadati</taxon>
        <taxon>Pseudomonadota</taxon>
        <taxon>Betaproteobacteria</taxon>
        <taxon>Neisseriales</taxon>
        <taxon>Chitinibacteraceae</taxon>
        <taxon>Chitinimonas</taxon>
    </lineage>
</organism>
<proteinExistence type="predicted"/>
<dbReference type="InterPro" id="IPR036412">
    <property type="entry name" value="HAD-like_sf"/>
</dbReference>